<dbReference type="InterPro" id="IPR006612">
    <property type="entry name" value="THAP_Znf"/>
</dbReference>
<dbReference type="Gene3D" id="6.20.210.20">
    <property type="entry name" value="THAP domain"/>
    <property type="match status" value="1"/>
</dbReference>
<dbReference type="EMBL" id="JANEYF010001353">
    <property type="protein sequence ID" value="KAJ8964436.1"/>
    <property type="molecule type" value="Genomic_DNA"/>
</dbReference>
<evidence type="ECO:0000256" key="5">
    <source>
        <dbReference type="PROSITE-ProRule" id="PRU00309"/>
    </source>
</evidence>
<evidence type="ECO:0000313" key="7">
    <source>
        <dbReference type="EMBL" id="KAJ8964436.1"/>
    </source>
</evidence>
<dbReference type="Proteomes" id="UP001162156">
    <property type="component" value="Unassembled WGS sequence"/>
</dbReference>
<accession>A0AAV8ZK06</accession>
<feature type="domain" description="THAP-type" evidence="6">
    <location>
        <begin position="1"/>
        <end position="92"/>
    </location>
</feature>
<gene>
    <name evidence="7" type="ORF">NQ314_004915</name>
</gene>
<keyword evidence="2 5" id="KW-0863">Zinc-finger</keyword>
<dbReference type="InterPro" id="IPR026516">
    <property type="entry name" value="THAP1/10"/>
</dbReference>
<evidence type="ECO:0000256" key="1">
    <source>
        <dbReference type="ARBA" id="ARBA00022723"/>
    </source>
</evidence>
<proteinExistence type="predicted"/>
<keyword evidence="1" id="KW-0479">Metal-binding</keyword>
<evidence type="ECO:0000313" key="8">
    <source>
        <dbReference type="Proteomes" id="UP001162156"/>
    </source>
</evidence>
<dbReference type="SUPFAM" id="SSF57716">
    <property type="entry name" value="Glucocorticoid receptor-like (DNA-binding domain)"/>
    <property type="match status" value="1"/>
</dbReference>
<dbReference type="SMART" id="SM00980">
    <property type="entry name" value="THAP"/>
    <property type="match status" value="1"/>
</dbReference>
<evidence type="ECO:0000256" key="2">
    <source>
        <dbReference type="ARBA" id="ARBA00022771"/>
    </source>
</evidence>
<sequence length="127" mass="15115">MRCAVVTCNVDNQSKNYNRDLMFFHFPKDDNLSKQWLQACKRDHKVNILNARICPLHFDKENYERNLKEELLGLTLNKRQRLLKPDAIPTLNLPKQMESLKDGYKRNDRQLKRQATKLIKIMLDMGK</sequence>
<evidence type="ECO:0000256" key="4">
    <source>
        <dbReference type="ARBA" id="ARBA00023125"/>
    </source>
</evidence>
<evidence type="ECO:0000256" key="3">
    <source>
        <dbReference type="ARBA" id="ARBA00022833"/>
    </source>
</evidence>
<evidence type="ECO:0000259" key="6">
    <source>
        <dbReference type="PROSITE" id="PS50950"/>
    </source>
</evidence>
<keyword evidence="8" id="KW-1185">Reference proteome</keyword>
<dbReference type="GO" id="GO:0008270">
    <property type="term" value="F:zinc ion binding"/>
    <property type="evidence" value="ECO:0007669"/>
    <property type="project" value="UniProtKB-KW"/>
</dbReference>
<protein>
    <recommendedName>
        <fullName evidence="6">THAP-type domain-containing protein</fullName>
    </recommendedName>
</protein>
<dbReference type="AlphaFoldDB" id="A0AAV8ZK06"/>
<dbReference type="GO" id="GO:0043565">
    <property type="term" value="F:sequence-specific DNA binding"/>
    <property type="evidence" value="ECO:0007669"/>
    <property type="project" value="InterPro"/>
</dbReference>
<dbReference type="PANTHER" id="PTHR46600:SF11">
    <property type="entry name" value="THAP DOMAIN-CONTAINING PROTEIN 10"/>
    <property type="match status" value="1"/>
</dbReference>
<dbReference type="PANTHER" id="PTHR46600">
    <property type="entry name" value="THAP DOMAIN-CONTAINING"/>
    <property type="match status" value="1"/>
</dbReference>
<dbReference type="InterPro" id="IPR038441">
    <property type="entry name" value="THAP_Znf_sf"/>
</dbReference>
<keyword evidence="3" id="KW-0862">Zinc</keyword>
<dbReference type="PROSITE" id="PS50950">
    <property type="entry name" value="ZF_THAP"/>
    <property type="match status" value="1"/>
</dbReference>
<dbReference type="SMART" id="SM00692">
    <property type="entry name" value="DM3"/>
    <property type="match status" value="1"/>
</dbReference>
<comment type="caution">
    <text evidence="7">The sequence shown here is derived from an EMBL/GenBank/DDBJ whole genome shotgun (WGS) entry which is preliminary data.</text>
</comment>
<organism evidence="7 8">
    <name type="scientific">Rhamnusium bicolor</name>
    <dbReference type="NCBI Taxonomy" id="1586634"/>
    <lineage>
        <taxon>Eukaryota</taxon>
        <taxon>Metazoa</taxon>
        <taxon>Ecdysozoa</taxon>
        <taxon>Arthropoda</taxon>
        <taxon>Hexapoda</taxon>
        <taxon>Insecta</taxon>
        <taxon>Pterygota</taxon>
        <taxon>Neoptera</taxon>
        <taxon>Endopterygota</taxon>
        <taxon>Coleoptera</taxon>
        <taxon>Polyphaga</taxon>
        <taxon>Cucujiformia</taxon>
        <taxon>Chrysomeloidea</taxon>
        <taxon>Cerambycidae</taxon>
        <taxon>Lepturinae</taxon>
        <taxon>Rhagiini</taxon>
        <taxon>Rhamnusium</taxon>
    </lineage>
</organism>
<keyword evidence="4 5" id="KW-0238">DNA-binding</keyword>
<dbReference type="Pfam" id="PF05485">
    <property type="entry name" value="THAP"/>
    <property type="match status" value="1"/>
</dbReference>
<reference evidence="7" key="1">
    <citation type="journal article" date="2023" name="Insect Mol. Biol.">
        <title>Genome sequencing provides insights into the evolution of gene families encoding plant cell wall-degrading enzymes in longhorned beetles.</title>
        <authorList>
            <person name="Shin N.R."/>
            <person name="Okamura Y."/>
            <person name="Kirsch R."/>
            <person name="Pauchet Y."/>
        </authorList>
    </citation>
    <scope>NUCLEOTIDE SEQUENCE</scope>
    <source>
        <strain evidence="7">RBIC_L_NR</strain>
    </source>
</reference>
<name>A0AAV8ZK06_9CUCU</name>